<accession>A0AAV1S1J5</accession>
<sequence>MGGKIVQRREHQRKKTKNEISFLKDESCKDSLLVSRGEGLSPSRAIKKKEKSEGRAVNSECGNKRKKKAKLVKKNGSEEKSSDRAIQIEKMSRLLDEMVKEGALTISMLVLKVQKVCVLNLQSTLWLNIVEIRLGQLDVGGLIRKTLADALGKHRFHVKDTSHRIKLLNTKKGKWSQYEYQSLFDLVNLDLRMKTFDEKKTKHGILRDNTSFTTICEKLETRTDAFCCKKWCDQLTSPIVAEGKWLYRDYYWLLLELYDLDACCMKDVDWDNLLEHRSGHLCSDGTKWSNTLVAIVISQLLTS</sequence>
<feature type="compositionally biased region" description="Basic residues" evidence="1">
    <location>
        <begin position="64"/>
        <end position="73"/>
    </location>
</feature>
<dbReference type="Gene3D" id="1.10.10.60">
    <property type="entry name" value="Homeodomain-like"/>
    <property type="match status" value="1"/>
</dbReference>
<comment type="caution">
    <text evidence="2">The sequence shown here is derived from an EMBL/GenBank/DDBJ whole genome shotgun (WGS) entry which is preliminary data.</text>
</comment>
<dbReference type="EMBL" id="CAWUPB010001160">
    <property type="protein sequence ID" value="CAK7343668.1"/>
    <property type="molecule type" value="Genomic_DNA"/>
</dbReference>
<evidence type="ECO:0000256" key="1">
    <source>
        <dbReference type="SAM" id="MobiDB-lite"/>
    </source>
</evidence>
<dbReference type="Proteomes" id="UP001314170">
    <property type="component" value="Unassembled WGS sequence"/>
</dbReference>
<evidence type="ECO:0000313" key="2">
    <source>
        <dbReference type="EMBL" id="CAK7343668.1"/>
    </source>
</evidence>
<protein>
    <recommendedName>
        <fullName evidence="4">Myb-like domain-containing protein</fullName>
    </recommendedName>
</protein>
<gene>
    <name evidence="2" type="ORF">DCAF_LOCUS17428</name>
</gene>
<dbReference type="PANTHER" id="PTHR47430:SF4">
    <property type="entry name" value="GB|AAC33480.1"/>
    <property type="match status" value="1"/>
</dbReference>
<name>A0AAV1S1J5_9ROSI</name>
<evidence type="ECO:0000313" key="3">
    <source>
        <dbReference type="Proteomes" id="UP001314170"/>
    </source>
</evidence>
<dbReference type="PANTHER" id="PTHR47430">
    <property type="entry name" value="GB|AAC33480.1"/>
    <property type="match status" value="1"/>
</dbReference>
<organism evidence="2 3">
    <name type="scientific">Dovyalis caffra</name>
    <dbReference type="NCBI Taxonomy" id="77055"/>
    <lineage>
        <taxon>Eukaryota</taxon>
        <taxon>Viridiplantae</taxon>
        <taxon>Streptophyta</taxon>
        <taxon>Embryophyta</taxon>
        <taxon>Tracheophyta</taxon>
        <taxon>Spermatophyta</taxon>
        <taxon>Magnoliopsida</taxon>
        <taxon>eudicotyledons</taxon>
        <taxon>Gunneridae</taxon>
        <taxon>Pentapetalae</taxon>
        <taxon>rosids</taxon>
        <taxon>fabids</taxon>
        <taxon>Malpighiales</taxon>
        <taxon>Salicaceae</taxon>
        <taxon>Flacourtieae</taxon>
        <taxon>Dovyalis</taxon>
    </lineage>
</organism>
<keyword evidence="3" id="KW-1185">Reference proteome</keyword>
<proteinExistence type="predicted"/>
<dbReference type="AlphaFoldDB" id="A0AAV1S1J5"/>
<feature type="region of interest" description="Disordered" evidence="1">
    <location>
        <begin position="35"/>
        <end position="78"/>
    </location>
</feature>
<reference evidence="2 3" key="1">
    <citation type="submission" date="2024-01" db="EMBL/GenBank/DDBJ databases">
        <authorList>
            <person name="Waweru B."/>
        </authorList>
    </citation>
    <scope>NUCLEOTIDE SEQUENCE [LARGE SCALE GENOMIC DNA]</scope>
</reference>
<evidence type="ECO:0008006" key="4">
    <source>
        <dbReference type="Google" id="ProtNLM"/>
    </source>
</evidence>